<dbReference type="EMBL" id="DF820482">
    <property type="protein sequence ID" value="GAK61690.1"/>
    <property type="molecule type" value="Genomic_DNA"/>
</dbReference>
<dbReference type="STRING" id="1499967.U27_02519"/>
<keyword evidence="2" id="KW-1185">Reference proteome</keyword>
<evidence type="ECO:0008006" key="3">
    <source>
        <dbReference type="Google" id="ProtNLM"/>
    </source>
</evidence>
<dbReference type="Proteomes" id="UP000030661">
    <property type="component" value="Unassembled WGS sequence"/>
</dbReference>
<accession>A0A081CAT5</accession>
<dbReference type="HOGENOM" id="CLU_038336_0_0_0"/>
<protein>
    <recommendedName>
        <fullName evidence="3">DUF790 family protein</fullName>
    </recommendedName>
</protein>
<dbReference type="PIRSF" id="PIRSF019435">
    <property type="entry name" value="UCP019435"/>
    <property type="match status" value="1"/>
</dbReference>
<dbReference type="AlphaFoldDB" id="A0A081CAT5"/>
<dbReference type="PANTHER" id="PTHR39640">
    <property type="entry name" value="VNG6129C"/>
    <property type="match status" value="1"/>
</dbReference>
<reference evidence="1 2" key="1">
    <citation type="journal article" date="2015" name="PeerJ">
        <title>First genomic representation of candidate bacterial phylum KSB3 points to enhanced environmental sensing as a trigger of wastewater bulking.</title>
        <authorList>
            <person name="Sekiguchi Y."/>
            <person name="Ohashi A."/>
            <person name="Parks D.H."/>
            <person name="Yamauchi T."/>
            <person name="Tyson G.W."/>
            <person name="Hugenholtz P."/>
        </authorList>
    </citation>
    <scope>NUCLEOTIDE SEQUENCE [LARGE SCALE GENOMIC DNA]</scope>
</reference>
<dbReference type="PANTHER" id="PTHR39640:SF1">
    <property type="entry name" value="DUF790 FAMILY PROTEIN"/>
    <property type="match status" value="1"/>
</dbReference>
<name>A0A081CAT5_VECG1</name>
<sequence length="408" mass="47378">MLTADLIRTWKQGPYIGPKYLNAEDSGYLELARRLIDLFVEYKGHPRGELQEALRDLLADSPDYLIHRGLSKLLMDRCEFQISQKSGLDPKLLRAKLFHLAVENAPVVLAPDIIHPVTKYDLLHTVALELNTTPETVAAEMYADLPQNHLLSIFDAPTPEWLLNRYNVALAQGILYKCVRMRLIAYRNIPARYKQLFKFIKFYRLLHSITGDLESGYEILLDGPVSLFRLSQKYGLQMALFLPALLLCTKWKMEAEIVTGEDQKRYFVLSSDQQTLESHYKDAAQYDSLLEEKFAQRFEQLQSEWRIERETEIVNLKETVFIPDFTFRHQHDGRMALLEIVGFWRSDYLKRKIEKIRRANLTNLVIAVSSTLNVSESDLQDLPGFWFFFKTAIDPKEVLKRIESVAQS</sequence>
<dbReference type="Pfam" id="PF05626">
    <property type="entry name" value="DUF790"/>
    <property type="match status" value="1"/>
</dbReference>
<organism evidence="1 2">
    <name type="scientific">Vecturithrix granuli</name>
    <dbReference type="NCBI Taxonomy" id="1499967"/>
    <lineage>
        <taxon>Bacteria</taxon>
        <taxon>Candidatus Moduliflexota</taxon>
        <taxon>Candidatus Vecturitrichia</taxon>
        <taxon>Candidatus Vecturitrichales</taxon>
        <taxon>Candidatus Vecturitrichaceae</taxon>
        <taxon>Candidatus Vecturithrix</taxon>
    </lineage>
</organism>
<evidence type="ECO:0000313" key="1">
    <source>
        <dbReference type="EMBL" id="GAK61690.1"/>
    </source>
</evidence>
<dbReference type="eggNOG" id="COG3372">
    <property type="taxonomic scope" value="Bacteria"/>
</dbReference>
<dbReference type="InterPro" id="IPR008508">
    <property type="entry name" value="Bax1"/>
</dbReference>
<gene>
    <name evidence="1" type="ORF">U27_02519</name>
</gene>
<evidence type="ECO:0000313" key="2">
    <source>
        <dbReference type="Proteomes" id="UP000030661"/>
    </source>
</evidence>
<dbReference type="Gene3D" id="3.40.91.30">
    <property type="match status" value="1"/>
</dbReference>
<proteinExistence type="predicted"/>